<dbReference type="Pfam" id="PF04646">
    <property type="entry name" value="DUF604"/>
    <property type="match status" value="1"/>
</dbReference>
<keyword evidence="1" id="KW-0472">Membrane</keyword>
<evidence type="ECO:0000313" key="3">
    <source>
        <dbReference type="Proteomes" id="UP000245207"/>
    </source>
</evidence>
<keyword evidence="3" id="KW-1185">Reference proteome</keyword>
<evidence type="ECO:0008006" key="4">
    <source>
        <dbReference type="Google" id="ProtNLM"/>
    </source>
</evidence>
<proteinExistence type="predicted"/>
<gene>
    <name evidence="2" type="ORF">CTI12_AA295520</name>
</gene>
<dbReference type="PANTHER" id="PTHR10811">
    <property type="entry name" value="FRINGE-RELATED"/>
    <property type="match status" value="1"/>
</dbReference>
<dbReference type="EMBL" id="PKPP01007547">
    <property type="protein sequence ID" value="PWA53079.1"/>
    <property type="molecule type" value="Genomic_DNA"/>
</dbReference>
<name>A0A2U1LVN8_ARTAN</name>
<comment type="caution">
    <text evidence="2">The sequence shown here is derived from an EMBL/GenBank/DDBJ whole genome shotgun (WGS) entry which is preliminary data.</text>
</comment>
<keyword evidence="1" id="KW-0812">Transmembrane</keyword>
<dbReference type="OrthoDB" id="414175at2759"/>
<dbReference type="STRING" id="35608.A0A2U1LVN8"/>
<sequence length="468" mass="53298">MTASIMKAIAIISCKTLALSASILLVFVVLLFSNQQKYFQTDIFQVTTRKPHESTTNISHLVFGLLGSTRAWHYRKPYIESWWRPNVTRGFLYLDTNPTNDLLPWSPASPPFRVSDDISKLLKEIKHVAPIMARMVHGVIEVFREEREGVRWYIMGDDDSMFFADNLVDVLSAYDHTKYIYLGGHSECYMSNQIYSHDMGFGGAGLILSYPLAKMVQKNIEDCFRRYPYLNSADLILMTCVNDFGVSMTAHQGLHQIDLHGDISGLFSSHPKAPLLSLHHIDHIDPFFRTMDRSESAKHLMKAANVDQSRLLQQTICYNRKISWSFSLSWGFSVHIYEKIIPRSILKIPLETFRPWSGRFKPPFYMFNTRPLSNDPCAMPHVFSFDSIKKINDHEVLTNYVRMAPRGLPSCGLAGNHSADMVSRIEVLSPVTKPNQNGKTECCDVVTADGMEVAKIKLRDCTEDELIA</sequence>
<dbReference type="AlphaFoldDB" id="A0A2U1LVN8"/>
<dbReference type="Gene3D" id="3.90.550.50">
    <property type="match status" value="1"/>
</dbReference>
<dbReference type="Proteomes" id="UP000245207">
    <property type="component" value="Unassembled WGS sequence"/>
</dbReference>
<reference evidence="2 3" key="1">
    <citation type="journal article" date="2018" name="Mol. Plant">
        <title>The genome of Artemisia annua provides insight into the evolution of Asteraceae family and artemisinin biosynthesis.</title>
        <authorList>
            <person name="Shen Q."/>
            <person name="Zhang L."/>
            <person name="Liao Z."/>
            <person name="Wang S."/>
            <person name="Yan T."/>
            <person name="Shi P."/>
            <person name="Liu M."/>
            <person name="Fu X."/>
            <person name="Pan Q."/>
            <person name="Wang Y."/>
            <person name="Lv Z."/>
            <person name="Lu X."/>
            <person name="Zhang F."/>
            <person name="Jiang W."/>
            <person name="Ma Y."/>
            <person name="Chen M."/>
            <person name="Hao X."/>
            <person name="Li L."/>
            <person name="Tang Y."/>
            <person name="Lv G."/>
            <person name="Zhou Y."/>
            <person name="Sun X."/>
            <person name="Brodelius P.E."/>
            <person name="Rose J.K.C."/>
            <person name="Tang K."/>
        </authorList>
    </citation>
    <scope>NUCLEOTIDE SEQUENCE [LARGE SCALE GENOMIC DNA]</scope>
    <source>
        <strain evidence="3">cv. Huhao1</strain>
        <tissue evidence="2">Leaf</tissue>
    </source>
</reference>
<keyword evidence="1" id="KW-1133">Transmembrane helix</keyword>
<organism evidence="2 3">
    <name type="scientific">Artemisia annua</name>
    <name type="common">Sweet wormwood</name>
    <dbReference type="NCBI Taxonomy" id="35608"/>
    <lineage>
        <taxon>Eukaryota</taxon>
        <taxon>Viridiplantae</taxon>
        <taxon>Streptophyta</taxon>
        <taxon>Embryophyta</taxon>
        <taxon>Tracheophyta</taxon>
        <taxon>Spermatophyta</taxon>
        <taxon>Magnoliopsida</taxon>
        <taxon>eudicotyledons</taxon>
        <taxon>Gunneridae</taxon>
        <taxon>Pentapetalae</taxon>
        <taxon>asterids</taxon>
        <taxon>campanulids</taxon>
        <taxon>Asterales</taxon>
        <taxon>Asteraceae</taxon>
        <taxon>Asteroideae</taxon>
        <taxon>Anthemideae</taxon>
        <taxon>Artemisiinae</taxon>
        <taxon>Artemisia</taxon>
    </lineage>
</organism>
<accession>A0A2U1LVN8</accession>
<protein>
    <recommendedName>
        <fullName evidence="4">Fringe-related protein</fullName>
    </recommendedName>
</protein>
<evidence type="ECO:0000256" key="1">
    <source>
        <dbReference type="SAM" id="Phobius"/>
    </source>
</evidence>
<evidence type="ECO:0000313" key="2">
    <source>
        <dbReference type="EMBL" id="PWA53079.1"/>
    </source>
</evidence>
<dbReference type="InterPro" id="IPR006740">
    <property type="entry name" value="DUF604"/>
</dbReference>
<feature type="transmembrane region" description="Helical" evidence="1">
    <location>
        <begin position="12"/>
        <end position="32"/>
    </location>
</feature>